<organism evidence="1">
    <name type="scientific">Brassica cretica</name>
    <name type="common">Mustard</name>
    <dbReference type="NCBI Taxonomy" id="69181"/>
    <lineage>
        <taxon>Eukaryota</taxon>
        <taxon>Viridiplantae</taxon>
        <taxon>Streptophyta</taxon>
        <taxon>Embryophyta</taxon>
        <taxon>Tracheophyta</taxon>
        <taxon>Spermatophyta</taxon>
        <taxon>Magnoliopsida</taxon>
        <taxon>eudicotyledons</taxon>
        <taxon>Gunneridae</taxon>
        <taxon>Pentapetalae</taxon>
        <taxon>rosids</taxon>
        <taxon>malvids</taxon>
        <taxon>Brassicales</taxon>
        <taxon>Brassicaceae</taxon>
        <taxon>Brassiceae</taxon>
        <taxon>Brassica</taxon>
    </lineage>
</organism>
<name>A0A8S9I088_BRACR</name>
<sequence length="144" mass="16154">MSTMNFSHNLLEGPVPKSTQFQGQSCSSFMDNLKLYGLEDICGEETHVKKPVLEVPEKEEQVVNWIAAKRYGDCVGGSNTKVIVTMSAEDNIINSRSVFFDVSHKFPVFVRHVDPHRVRAGQGGCTRFDRYFKNLAYIILVGPA</sequence>
<dbReference type="InterPro" id="IPR032675">
    <property type="entry name" value="LRR_dom_sf"/>
</dbReference>
<dbReference type="EMBL" id="QGKY02001250">
    <property type="protein sequence ID" value="KAF2560778.1"/>
    <property type="molecule type" value="Genomic_DNA"/>
</dbReference>
<gene>
    <name evidence="1" type="ORF">F2Q70_00018803</name>
</gene>
<accession>A0A8S9I088</accession>
<proteinExistence type="predicted"/>
<evidence type="ECO:0000313" key="1">
    <source>
        <dbReference type="EMBL" id="KAF2560778.1"/>
    </source>
</evidence>
<protein>
    <submittedName>
        <fullName evidence="1">Uncharacterized protein</fullName>
    </submittedName>
</protein>
<reference evidence="1" key="1">
    <citation type="submission" date="2019-12" db="EMBL/GenBank/DDBJ databases">
        <title>Genome sequencing and annotation of Brassica cretica.</title>
        <authorList>
            <person name="Studholme D.J."/>
            <person name="Sarris P.F."/>
        </authorList>
    </citation>
    <scope>NUCLEOTIDE SEQUENCE</scope>
    <source>
        <strain evidence="1">PFS-102/07</strain>
        <tissue evidence="1">Leaf</tissue>
    </source>
</reference>
<dbReference type="Gene3D" id="3.80.10.10">
    <property type="entry name" value="Ribonuclease Inhibitor"/>
    <property type="match status" value="1"/>
</dbReference>
<dbReference type="AlphaFoldDB" id="A0A8S9I088"/>
<comment type="caution">
    <text evidence="1">The sequence shown here is derived from an EMBL/GenBank/DDBJ whole genome shotgun (WGS) entry which is preliminary data.</text>
</comment>